<accession>A0ABY5S363</accession>
<organism evidence="5 6">
    <name type="scientific">Paenibacillus spongiae</name>
    <dbReference type="NCBI Taxonomy" id="2909671"/>
    <lineage>
        <taxon>Bacteria</taxon>
        <taxon>Bacillati</taxon>
        <taxon>Bacillota</taxon>
        <taxon>Bacilli</taxon>
        <taxon>Bacillales</taxon>
        <taxon>Paenibacillaceae</taxon>
        <taxon>Paenibacillus</taxon>
    </lineage>
</organism>
<dbReference type="PANTHER" id="PTHR43537:SF24">
    <property type="entry name" value="GLUCONATE OPERON TRANSCRIPTIONAL REPRESSOR"/>
    <property type="match status" value="1"/>
</dbReference>
<keyword evidence="1" id="KW-0805">Transcription regulation</keyword>
<dbReference type="PRINTS" id="PR00035">
    <property type="entry name" value="HTHGNTR"/>
</dbReference>
<reference evidence="5" key="1">
    <citation type="submission" date="2022-01" db="EMBL/GenBank/DDBJ databases">
        <title>Paenibacillus spongiae sp. nov., isolated from marine sponge.</title>
        <authorList>
            <person name="Li Z."/>
            <person name="Zhang M."/>
        </authorList>
    </citation>
    <scope>NUCLEOTIDE SEQUENCE</scope>
    <source>
        <strain evidence="5">PHS-Z3</strain>
    </source>
</reference>
<evidence type="ECO:0000256" key="2">
    <source>
        <dbReference type="ARBA" id="ARBA00023125"/>
    </source>
</evidence>
<evidence type="ECO:0000256" key="3">
    <source>
        <dbReference type="ARBA" id="ARBA00023163"/>
    </source>
</evidence>
<evidence type="ECO:0000259" key="4">
    <source>
        <dbReference type="PROSITE" id="PS50949"/>
    </source>
</evidence>
<dbReference type="PANTHER" id="PTHR43537">
    <property type="entry name" value="TRANSCRIPTIONAL REGULATOR, GNTR FAMILY"/>
    <property type="match status" value="1"/>
</dbReference>
<dbReference type="EMBL" id="CP091430">
    <property type="protein sequence ID" value="UVI28344.1"/>
    <property type="molecule type" value="Genomic_DNA"/>
</dbReference>
<dbReference type="Gene3D" id="1.10.10.10">
    <property type="entry name" value="Winged helix-like DNA-binding domain superfamily/Winged helix DNA-binding domain"/>
    <property type="match status" value="1"/>
</dbReference>
<keyword evidence="3" id="KW-0804">Transcription</keyword>
<dbReference type="InterPro" id="IPR036388">
    <property type="entry name" value="WH-like_DNA-bd_sf"/>
</dbReference>
<evidence type="ECO:0000313" key="5">
    <source>
        <dbReference type="EMBL" id="UVI28344.1"/>
    </source>
</evidence>
<dbReference type="SMART" id="SM00895">
    <property type="entry name" value="FCD"/>
    <property type="match status" value="1"/>
</dbReference>
<keyword evidence="6" id="KW-1185">Reference proteome</keyword>
<protein>
    <submittedName>
        <fullName evidence="5">GntR family transcriptional regulator</fullName>
    </submittedName>
</protein>
<evidence type="ECO:0000313" key="6">
    <source>
        <dbReference type="Proteomes" id="UP001057877"/>
    </source>
</evidence>
<name>A0ABY5S363_9BACL</name>
<dbReference type="Pfam" id="PF07729">
    <property type="entry name" value="FCD"/>
    <property type="match status" value="1"/>
</dbReference>
<dbReference type="RefSeq" id="WP_258384432.1">
    <property type="nucleotide sequence ID" value="NZ_CP091430.1"/>
</dbReference>
<dbReference type="Gene3D" id="1.20.120.530">
    <property type="entry name" value="GntR ligand-binding domain-like"/>
    <property type="match status" value="1"/>
</dbReference>
<evidence type="ECO:0000256" key="1">
    <source>
        <dbReference type="ARBA" id="ARBA00023015"/>
    </source>
</evidence>
<dbReference type="InterPro" id="IPR036390">
    <property type="entry name" value="WH_DNA-bd_sf"/>
</dbReference>
<feature type="domain" description="HTH gntR-type" evidence="4">
    <location>
        <begin position="9"/>
        <end position="76"/>
    </location>
</feature>
<dbReference type="SUPFAM" id="SSF48008">
    <property type="entry name" value="GntR ligand-binding domain-like"/>
    <property type="match status" value="1"/>
</dbReference>
<keyword evidence="2" id="KW-0238">DNA-binding</keyword>
<dbReference type="SUPFAM" id="SSF46785">
    <property type="entry name" value="Winged helix' DNA-binding domain"/>
    <property type="match status" value="1"/>
</dbReference>
<dbReference type="CDD" id="cd07377">
    <property type="entry name" value="WHTH_GntR"/>
    <property type="match status" value="1"/>
</dbReference>
<proteinExistence type="predicted"/>
<dbReference type="PROSITE" id="PS50949">
    <property type="entry name" value="HTH_GNTR"/>
    <property type="match status" value="1"/>
</dbReference>
<dbReference type="Proteomes" id="UP001057877">
    <property type="component" value="Chromosome"/>
</dbReference>
<dbReference type="Pfam" id="PF00392">
    <property type="entry name" value="GntR"/>
    <property type="match status" value="1"/>
</dbReference>
<dbReference type="InterPro" id="IPR011711">
    <property type="entry name" value="GntR_C"/>
</dbReference>
<sequence length="235" mass="27046">MVPKPSDKRTLQQTITHRIRKKILSGHLTANSHLNEANVAEMLGVSRSPVREAIKTLESEGLLKTLSTGRTIVIGFTPKDLADLYELRFDLEWKSMQALHKRGILTVEQWIEIEKVLQLMEQCTDYHGSYIYLDTMFHRKVVEAASNRPLFRIWSTMIQTITALQEITNEQIDQPGMNELTQMHRDIFQSIRGGEAKTTKALLHKHIQAGVDIVTRVLEESIARNIETDWLVDFR</sequence>
<dbReference type="SMART" id="SM00345">
    <property type="entry name" value="HTH_GNTR"/>
    <property type="match status" value="1"/>
</dbReference>
<dbReference type="InterPro" id="IPR000524">
    <property type="entry name" value="Tscrpt_reg_HTH_GntR"/>
</dbReference>
<gene>
    <name evidence="5" type="ORF">L1F29_23220</name>
</gene>
<dbReference type="InterPro" id="IPR008920">
    <property type="entry name" value="TF_FadR/GntR_C"/>
</dbReference>